<evidence type="ECO:0000256" key="6">
    <source>
        <dbReference type="ARBA" id="ARBA00023054"/>
    </source>
</evidence>
<comment type="subcellular location">
    <subcellularLocation>
        <location evidence="1">Cytoplasm</location>
        <location evidence="1">Cytoskeleton</location>
    </subcellularLocation>
</comment>
<dbReference type="InterPro" id="IPR001752">
    <property type="entry name" value="Kinesin_motor_dom"/>
</dbReference>
<dbReference type="PROSITE" id="PS50067">
    <property type="entry name" value="KINESIN_MOTOR_2"/>
    <property type="match status" value="1"/>
</dbReference>
<feature type="compositionally biased region" description="Low complexity" evidence="11">
    <location>
        <begin position="253"/>
        <end position="262"/>
    </location>
</feature>
<dbReference type="SUPFAM" id="SSF49879">
    <property type="entry name" value="SMAD/FHA domain"/>
    <property type="match status" value="1"/>
</dbReference>
<dbReference type="GO" id="GO:0007018">
    <property type="term" value="P:microtubule-based movement"/>
    <property type="evidence" value="ECO:0007669"/>
    <property type="project" value="InterPro"/>
</dbReference>
<evidence type="ECO:0000256" key="2">
    <source>
        <dbReference type="ARBA" id="ARBA00022490"/>
    </source>
</evidence>
<evidence type="ECO:0000313" key="15">
    <source>
        <dbReference type="Proteomes" id="UP000558488"/>
    </source>
</evidence>
<feature type="compositionally biased region" description="Basic and acidic residues" evidence="11">
    <location>
        <begin position="263"/>
        <end position="278"/>
    </location>
</feature>
<dbReference type="Proteomes" id="UP000558488">
    <property type="component" value="Unassembled WGS sequence"/>
</dbReference>
<dbReference type="InterPro" id="IPR008984">
    <property type="entry name" value="SMAD_FHA_dom_sf"/>
</dbReference>
<comment type="caution">
    <text evidence="14">The sequence shown here is derived from an EMBL/GenBank/DDBJ whole genome shotgun (WGS) entry which is preliminary data.</text>
</comment>
<dbReference type="GO" id="GO:0005874">
    <property type="term" value="C:microtubule"/>
    <property type="evidence" value="ECO:0007669"/>
    <property type="project" value="UniProtKB-KW"/>
</dbReference>
<evidence type="ECO:0000256" key="5">
    <source>
        <dbReference type="ARBA" id="ARBA00022840"/>
    </source>
</evidence>
<dbReference type="FunFam" id="3.40.850.10:FF:000042">
    <property type="entry name" value="Kinesin family member 14"/>
    <property type="match status" value="1"/>
</dbReference>
<evidence type="ECO:0000256" key="1">
    <source>
        <dbReference type="ARBA" id="ARBA00004245"/>
    </source>
</evidence>
<feature type="coiled-coil region" evidence="10">
    <location>
        <begin position="809"/>
        <end position="887"/>
    </location>
</feature>
<dbReference type="PANTHER" id="PTHR47117:SF5">
    <property type="entry name" value="KINESIN-LIKE PROTEIN KIF14"/>
    <property type="match status" value="1"/>
</dbReference>
<evidence type="ECO:0000256" key="3">
    <source>
        <dbReference type="ARBA" id="ARBA00022701"/>
    </source>
</evidence>
<dbReference type="Pfam" id="PF23313">
    <property type="entry name" value="4HB_KIF14"/>
    <property type="match status" value="1"/>
</dbReference>
<organism evidence="14 15">
    <name type="scientific">Pipistrellus kuhlii</name>
    <name type="common">Kuhl's pipistrelle</name>
    <dbReference type="NCBI Taxonomy" id="59472"/>
    <lineage>
        <taxon>Eukaryota</taxon>
        <taxon>Metazoa</taxon>
        <taxon>Chordata</taxon>
        <taxon>Craniata</taxon>
        <taxon>Vertebrata</taxon>
        <taxon>Euteleostomi</taxon>
        <taxon>Mammalia</taxon>
        <taxon>Eutheria</taxon>
        <taxon>Laurasiatheria</taxon>
        <taxon>Chiroptera</taxon>
        <taxon>Yangochiroptera</taxon>
        <taxon>Vespertilionidae</taxon>
        <taxon>Pipistrellus</taxon>
    </lineage>
</organism>
<feature type="region of interest" description="Disordered" evidence="11">
    <location>
        <begin position="1"/>
        <end position="59"/>
    </location>
</feature>
<evidence type="ECO:0000256" key="4">
    <source>
        <dbReference type="ARBA" id="ARBA00022741"/>
    </source>
</evidence>
<evidence type="ECO:0000313" key="14">
    <source>
        <dbReference type="EMBL" id="KAF6267021.1"/>
    </source>
</evidence>
<evidence type="ECO:0000256" key="11">
    <source>
        <dbReference type="SAM" id="MobiDB-lite"/>
    </source>
</evidence>
<feature type="domain" description="FHA" evidence="12">
    <location>
        <begin position="922"/>
        <end position="973"/>
    </location>
</feature>
<dbReference type="CDD" id="cd22707">
    <property type="entry name" value="FHA_KIF14"/>
    <property type="match status" value="1"/>
</dbReference>
<keyword evidence="4 9" id="KW-0547">Nucleotide-binding</keyword>
<name>A0A7J7QSY5_PIPKU</name>
<dbReference type="InterPro" id="IPR036961">
    <property type="entry name" value="Kinesin_motor_dom_sf"/>
</dbReference>
<evidence type="ECO:0000259" key="13">
    <source>
        <dbReference type="PROSITE" id="PS50067"/>
    </source>
</evidence>
<keyword evidence="5 9" id="KW-0067">ATP-binding</keyword>
<evidence type="ECO:0000259" key="12">
    <source>
        <dbReference type="PROSITE" id="PS50006"/>
    </source>
</evidence>
<dbReference type="PROSITE" id="PS50006">
    <property type="entry name" value="FHA_DOMAIN"/>
    <property type="match status" value="1"/>
</dbReference>
<dbReference type="Gene3D" id="3.40.850.10">
    <property type="entry name" value="Kinesin motor domain"/>
    <property type="match status" value="1"/>
</dbReference>
<dbReference type="EMBL" id="JACAGB010000163">
    <property type="protein sequence ID" value="KAF6267021.1"/>
    <property type="molecule type" value="Genomic_DNA"/>
</dbReference>
<evidence type="ECO:0000256" key="9">
    <source>
        <dbReference type="PROSITE-ProRule" id="PRU00283"/>
    </source>
</evidence>
<keyword evidence="2" id="KW-0963">Cytoplasm</keyword>
<dbReference type="GO" id="GO:0008017">
    <property type="term" value="F:microtubule binding"/>
    <property type="evidence" value="ECO:0007669"/>
    <property type="project" value="InterPro"/>
</dbReference>
<dbReference type="InterPro" id="IPR000253">
    <property type="entry name" value="FHA_dom"/>
</dbReference>
<keyword evidence="7 9" id="KW-0505">Motor protein</keyword>
<dbReference type="Pfam" id="PF00225">
    <property type="entry name" value="Kinesin"/>
    <property type="match status" value="1"/>
</dbReference>
<dbReference type="SMART" id="SM00129">
    <property type="entry name" value="KISc"/>
    <property type="match status" value="1"/>
</dbReference>
<comment type="similarity">
    <text evidence="9">Belongs to the TRAFAC class myosin-kinesin ATPase superfamily. Kinesin family.</text>
</comment>
<dbReference type="GO" id="GO:0005524">
    <property type="term" value="F:ATP binding"/>
    <property type="evidence" value="ECO:0007669"/>
    <property type="project" value="UniProtKB-UniRule"/>
</dbReference>
<feature type="coiled-coil region" evidence="10">
    <location>
        <begin position="1026"/>
        <end position="1168"/>
    </location>
</feature>
<dbReference type="PROSITE" id="PS00411">
    <property type="entry name" value="KINESIN_MOTOR_1"/>
    <property type="match status" value="1"/>
</dbReference>
<feature type="compositionally biased region" description="Low complexity" evidence="11">
    <location>
        <begin position="1306"/>
        <end position="1316"/>
    </location>
</feature>
<feature type="compositionally biased region" description="Basic and acidic residues" evidence="11">
    <location>
        <begin position="341"/>
        <end position="351"/>
    </location>
</feature>
<dbReference type="PRINTS" id="PR00380">
    <property type="entry name" value="KINESINHEAVY"/>
</dbReference>
<feature type="binding site" evidence="9">
    <location>
        <begin position="544"/>
        <end position="551"/>
    </location>
    <ligand>
        <name>ATP</name>
        <dbReference type="ChEBI" id="CHEBI:30616"/>
    </ligand>
</feature>
<evidence type="ECO:0000256" key="7">
    <source>
        <dbReference type="ARBA" id="ARBA00023175"/>
    </source>
</evidence>
<keyword evidence="6 10" id="KW-0175">Coiled coil</keyword>
<feature type="domain" description="Kinesin motor" evidence="13">
    <location>
        <begin position="455"/>
        <end position="798"/>
    </location>
</feature>
<dbReference type="SUPFAM" id="SSF52540">
    <property type="entry name" value="P-loop containing nucleoside triphosphate hydrolases"/>
    <property type="match status" value="1"/>
</dbReference>
<accession>A0A7J7QSY5</accession>
<dbReference type="SMART" id="SM00240">
    <property type="entry name" value="FHA"/>
    <property type="match status" value="1"/>
</dbReference>
<feature type="compositionally biased region" description="Low complexity" evidence="11">
    <location>
        <begin position="100"/>
        <end position="109"/>
    </location>
</feature>
<dbReference type="InterPro" id="IPR056523">
    <property type="entry name" value="4HB_KIF14"/>
</dbReference>
<dbReference type="InterPro" id="IPR019821">
    <property type="entry name" value="Kinesin_motor_CS"/>
</dbReference>
<dbReference type="InterPro" id="IPR027417">
    <property type="entry name" value="P-loop_NTPase"/>
</dbReference>
<dbReference type="GO" id="GO:0003777">
    <property type="term" value="F:microtubule motor activity"/>
    <property type="evidence" value="ECO:0007669"/>
    <property type="project" value="InterPro"/>
</dbReference>
<dbReference type="Pfam" id="PF00498">
    <property type="entry name" value="FHA"/>
    <property type="match status" value="1"/>
</dbReference>
<dbReference type="PANTHER" id="PTHR47117">
    <property type="entry name" value="STAR-RELATED LIPID TRANSFER PROTEIN 9"/>
    <property type="match status" value="1"/>
</dbReference>
<feature type="compositionally biased region" description="Basic and acidic residues" evidence="11">
    <location>
        <begin position="361"/>
        <end position="373"/>
    </location>
</feature>
<gene>
    <name evidence="14" type="ORF">mPipKuh1_007173</name>
</gene>
<feature type="compositionally biased region" description="Polar residues" evidence="11">
    <location>
        <begin position="175"/>
        <end position="190"/>
    </location>
</feature>
<feature type="compositionally biased region" description="Low complexity" evidence="11">
    <location>
        <begin position="279"/>
        <end position="295"/>
    </location>
</feature>
<feature type="region of interest" description="Disordered" evidence="11">
    <location>
        <begin position="1651"/>
        <end position="1686"/>
    </location>
</feature>
<feature type="region of interest" description="Disordered" evidence="11">
    <location>
        <begin position="1300"/>
        <end position="1322"/>
    </location>
</feature>
<evidence type="ECO:0000256" key="10">
    <source>
        <dbReference type="SAM" id="Coils"/>
    </source>
</evidence>
<evidence type="ECO:0000256" key="8">
    <source>
        <dbReference type="ARBA" id="ARBA00023212"/>
    </source>
</evidence>
<feature type="region of interest" description="Disordered" evidence="11">
    <location>
        <begin position="72"/>
        <end position="446"/>
    </location>
</feature>
<reference evidence="14 15" key="1">
    <citation type="journal article" date="2020" name="Nature">
        <title>Six reference-quality genomes reveal evolution of bat adaptations.</title>
        <authorList>
            <person name="Jebb D."/>
            <person name="Huang Z."/>
            <person name="Pippel M."/>
            <person name="Hughes G.M."/>
            <person name="Lavrichenko K."/>
            <person name="Devanna P."/>
            <person name="Winkler S."/>
            <person name="Jermiin L.S."/>
            <person name="Skirmuntt E.C."/>
            <person name="Katzourakis A."/>
            <person name="Burkitt-Gray L."/>
            <person name="Ray D.A."/>
            <person name="Sullivan K.A.M."/>
            <person name="Roscito J.G."/>
            <person name="Kirilenko B.M."/>
            <person name="Davalos L.M."/>
            <person name="Corthals A.P."/>
            <person name="Power M.L."/>
            <person name="Jones G."/>
            <person name="Ransome R.D."/>
            <person name="Dechmann D.K.N."/>
            <person name="Locatelli A.G."/>
            <person name="Puechmaille S.J."/>
            <person name="Fedrigo O."/>
            <person name="Jarvis E.D."/>
            <person name="Hiller M."/>
            <person name="Vernes S.C."/>
            <person name="Myers E.W."/>
            <person name="Teeling E.C."/>
        </authorList>
    </citation>
    <scope>NUCLEOTIDE SEQUENCE [LARGE SCALE GENOMIC DNA]</scope>
    <source>
        <strain evidence="14">MPipKuh1</strain>
        <tissue evidence="14">Flight muscle</tissue>
    </source>
</reference>
<proteinExistence type="inferred from homology"/>
<protein>
    <submittedName>
        <fullName evidence="14">Kinesin family member 14</fullName>
    </submittedName>
</protein>
<feature type="compositionally biased region" description="Basic and acidic residues" evidence="11">
    <location>
        <begin position="430"/>
        <end position="443"/>
    </location>
</feature>
<dbReference type="Gene3D" id="2.60.200.20">
    <property type="match status" value="1"/>
</dbReference>
<keyword evidence="3" id="KW-0493">Microtubule</keyword>
<sequence>MSVSRAHRGGGGGLPGAPDSLRSSSRHGLGPDGSLKQPSGSDGSERENDDPLLGSAKKLRGINSTYVISACRTPGGAALTPNPAGRLTLQRRATRHKDSSLLGSEGGEASARKTETPLRLQRRVRADSVGRRAAAGADPVGRQTTAGADPVGRQETAGADPLGRQETAGADFVGSWTSARADSVGRQTTAGADPLGRQETAGADPLGRQTTAGADPLGRPETAGADPLGRQTTAGADPVGIRTAAGADSATQSVGGAAASDGASRDASRSVRIADNKKSSPAASSASSAGDSDPGLGAGDEDGGAFSALAGARGSGHFTHSTPIRPGGEAEAARPGPSSARPERGPWDDRVGAGSLHPRGLWKEAEKHTDRSESLGGGTPGRRMAEHTRTPRCGTPRPQSAVLSALKRRTPGAQGQQNPKRTLFPNKGEGCQEHTLPPREEACTPRGPLKVESSQVTVAVRVRPFSKREQEESAAQVVFLDGADLAVRHPALRQEFRFLYDAAFWSFDRSHPRYAGQASVYTALAAPLLARALEGYNACLFAYGQTGSGKSYTMMGFGEEPGIIPRFCEDLFAQVAKHQTQEVRYHLEMSFFEVYNEKIHDLLVGRGGSRQRKQPLRVREHPVSGPYVEALAVNAVGSYADIQGWLQLGSKQRATAATGMNDKSSRSHSVLTLLMTRTQTELVDGEQHDHAVTSRISLVDLAGSERQGPAGTSGQLLREGVSINKSLLTLGKVISALAEHGGRRRAFIPYRESVLTWLLKESLGGNSKTAMIATVSPAGSSLEETLSTLRYAHQARSIVNAARVNEDTSAQLVRELKAEIEKLRAAQRSRQHIDPERYRLCRQEIASLRMRLHEQERAMVAMQRAWKEKFEQAEERKHHEIKELQRAGVTFQVDSRLPNLVNLSEDPQLSEALLYVLREGTTAVGQRGPGAGPDIQLAGALVADRHCTISNVDGTVTIAPVGEARTYVNGRRVLGPTELHHGDRVVLGGDHYFRFNHPAEAHSEQSALGGGAPAGEGPKDFEFAKNEWLAAQRSQLEAEVREAQLRAKQEMLQGIQVAKEVAEQELCCQRAAFEGRIEALQAELKEESQQKQLQEASTQKAHLRIEELERAKQRLEQEVQANRRRLELERLAAQQALEDHSVRHTRILEALEAEKQKIAQEVQALQRGQGGRDRGPSVATSWGSLKLSLMIQEANALSGRAQRQYVFGRHEAPDGGGGPRVRVRDLRLGVATLWSREKFESKLAALKELDESAGKCEEELFCDPEDQWEPDLSAAPAAALSRRRSRSLVRHRGVSGYLHGAQAHTAPSGSGEPPGALGSGPAGPALPGICRELVGAALAVLGRSGEEDTAADGLLDGLRRVHGGLLALARAHNAQDEDGPGDLFSADPTAQAQAVQVACAFGQLAALAPLWPGDAVPGAPAARLGEELRQEVEKLGGCVQLFLQGCSSDIPSMVADAQERAARAVRRAVACAGQLAVLSGSRPRLLDPGPCGGAGLQEDLADALWDGVGAGLRLLIDSGLERAGALRSELAGLRPPSEAAQQLSAKAEALAGGLEAVLASWGAEEPGGRGALRALAGLAPGLWELTGCVERTVDAVLAALGGRRGDGAALRTCVERLCVPAGAGGAECCARGLGDLAAAAKALLLCLEAGDGAAPSGPWGPRPGDSGEGRRPPSPGGRTPGGSQWV</sequence>
<keyword evidence="15" id="KW-1185">Reference proteome</keyword>
<keyword evidence="8" id="KW-0206">Cytoskeleton</keyword>